<evidence type="ECO:0000313" key="1">
    <source>
        <dbReference type="EMBL" id="CDS00958.1"/>
    </source>
</evidence>
<gene>
    <name evidence="1" type="primary">SSCI54960.1</name>
</gene>
<name>A0A0F7S021_9BASI</name>
<proteinExistence type="predicted"/>
<dbReference type="AlphaFoldDB" id="A0A0F7S021"/>
<evidence type="ECO:0000313" key="2">
    <source>
        <dbReference type="Proteomes" id="UP000242770"/>
    </source>
</evidence>
<sequence>MPRSRVKLDLGPHGKVLASVLDFDDAKAVAAGRFNVESSSLQLYVSDGEDLWELHPSAFQDVVAENGVIVAKVLARPPSPAVQPPAAAAARSTILHQLAGLHTLAPPTATFFS</sequence>
<dbReference type="EMBL" id="CCFA01003285">
    <property type="protein sequence ID" value="CDS00958.1"/>
    <property type="molecule type" value="Genomic_DNA"/>
</dbReference>
<dbReference type="Proteomes" id="UP000242770">
    <property type="component" value="Unassembled WGS sequence"/>
</dbReference>
<organism evidence="1 2">
    <name type="scientific">Sporisorium scitamineum</name>
    <dbReference type="NCBI Taxonomy" id="49012"/>
    <lineage>
        <taxon>Eukaryota</taxon>
        <taxon>Fungi</taxon>
        <taxon>Dikarya</taxon>
        <taxon>Basidiomycota</taxon>
        <taxon>Ustilaginomycotina</taxon>
        <taxon>Ustilaginomycetes</taxon>
        <taxon>Ustilaginales</taxon>
        <taxon>Ustilaginaceae</taxon>
        <taxon>Sporisorium</taxon>
    </lineage>
</organism>
<protein>
    <submittedName>
        <fullName evidence="1">Uncharacterized protein</fullName>
    </submittedName>
</protein>
<accession>A0A0F7S021</accession>
<reference evidence="2" key="1">
    <citation type="submission" date="2014-06" db="EMBL/GenBank/DDBJ databases">
        <authorList>
            <person name="Berkman P.J."/>
        </authorList>
    </citation>
    <scope>NUCLEOTIDE SEQUENCE [LARGE SCALE GENOMIC DNA]</scope>
</reference>
<keyword evidence="2" id="KW-1185">Reference proteome</keyword>